<reference evidence="1 2" key="1">
    <citation type="journal article" date="2019" name="Genome Biol. Evol.">
        <title>Insights into the evolution of the New World diploid cottons (Gossypium, subgenus Houzingenia) based on genome sequencing.</title>
        <authorList>
            <person name="Grover C.E."/>
            <person name="Arick M.A. 2nd"/>
            <person name="Thrash A."/>
            <person name="Conover J.L."/>
            <person name="Sanders W.S."/>
            <person name="Peterson D.G."/>
            <person name="Frelichowski J.E."/>
            <person name="Scheffler J.A."/>
            <person name="Scheffler B.E."/>
            <person name="Wendel J.F."/>
        </authorList>
    </citation>
    <scope>NUCLEOTIDE SEQUENCE [LARGE SCALE GENOMIC DNA]</scope>
    <source>
        <strain evidence="1">5</strain>
        <tissue evidence="1">Leaf</tissue>
    </source>
</reference>
<dbReference type="EMBL" id="JABEZY010000013">
    <property type="protein sequence ID" value="MBA0751726.1"/>
    <property type="molecule type" value="Genomic_DNA"/>
</dbReference>
<gene>
    <name evidence="1" type="ORF">Gogos_000630</name>
</gene>
<organism evidence="1 2">
    <name type="scientific">Gossypium gossypioides</name>
    <name type="common">Mexican cotton</name>
    <name type="synonym">Selera gossypioides</name>
    <dbReference type="NCBI Taxonomy" id="34282"/>
    <lineage>
        <taxon>Eukaryota</taxon>
        <taxon>Viridiplantae</taxon>
        <taxon>Streptophyta</taxon>
        <taxon>Embryophyta</taxon>
        <taxon>Tracheophyta</taxon>
        <taxon>Spermatophyta</taxon>
        <taxon>Magnoliopsida</taxon>
        <taxon>eudicotyledons</taxon>
        <taxon>Gunneridae</taxon>
        <taxon>Pentapetalae</taxon>
        <taxon>rosids</taxon>
        <taxon>malvids</taxon>
        <taxon>Malvales</taxon>
        <taxon>Malvaceae</taxon>
        <taxon>Malvoideae</taxon>
        <taxon>Gossypium</taxon>
    </lineage>
</organism>
<sequence>MVTINFSEYSILFIFC</sequence>
<dbReference type="Proteomes" id="UP000593579">
    <property type="component" value="Unassembled WGS sequence"/>
</dbReference>
<protein>
    <submittedName>
        <fullName evidence="1">Uncharacterized protein</fullName>
    </submittedName>
</protein>
<dbReference type="AlphaFoldDB" id="A0A7J9CTE7"/>
<evidence type="ECO:0000313" key="2">
    <source>
        <dbReference type="Proteomes" id="UP000593579"/>
    </source>
</evidence>
<proteinExistence type="predicted"/>
<evidence type="ECO:0000313" key="1">
    <source>
        <dbReference type="EMBL" id="MBA0751726.1"/>
    </source>
</evidence>
<name>A0A7J9CTE7_GOSGO</name>
<keyword evidence="2" id="KW-1185">Reference proteome</keyword>
<comment type="caution">
    <text evidence="1">The sequence shown here is derived from an EMBL/GenBank/DDBJ whole genome shotgun (WGS) entry which is preliminary data.</text>
</comment>
<accession>A0A7J9CTE7</accession>